<accession>A0A2P4YHW1</accession>
<proteinExistence type="predicted"/>
<reference evidence="1 2" key="1">
    <citation type="journal article" date="2017" name="Genome Biol. Evol.">
        <title>Phytophthora megakarya and P. palmivora, closely related causal agents of cacao black pod rot, underwent increases in genome sizes and gene numbers by different mechanisms.</title>
        <authorList>
            <person name="Ali S.S."/>
            <person name="Shao J."/>
            <person name="Lary D.J."/>
            <person name="Kronmiller B."/>
            <person name="Shen D."/>
            <person name="Strem M.D."/>
            <person name="Amoako-Attah I."/>
            <person name="Akrofi A.Y."/>
            <person name="Begoude B.A."/>
            <person name="Ten Hoopen G.M."/>
            <person name="Coulibaly K."/>
            <person name="Kebe B.I."/>
            <person name="Melnick R.L."/>
            <person name="Guiltinan M.J."/>
            <person name="Tyler B.M."/>
            <person name="Meinhardt L.W."/>
            <person name="Bailey B.A."/>
        </authorList>
    </citation>
    <scope>NUCLEOTIDE SEQUENCE [LARGE SCALE GENOMIC DNA]</scope>
    <source>
        <strain evidence="2">sbr112.9</strain>
    </source>
</reference>
<name>A0A2P4YHW1_9STRA</name>
<comment type="caution">
    <text evidence="1">The sequence shown here is derived from an EMBL/GenBank/DDBJ whole genome shotgun (WGS) entry which is preliminary data.</text>
</comment>
<protein>
    <submittedName>
        <fullName evidence="1">Uncharacterized protein</fullName>
    </submittedName>
</protein>
<gene>
    <name evidence="1" type="ORF">PHPALM_5263</name>
</gene>
<keyword evidence="2" id="KW-1185">Reference proteome</keyword>
<evidence type="ECO:0000313" key="1">
    <source>
        <dbReference type="EMBL" id="POM77363.1"/>
    </source>
</evidence>
<organism evidence="1 2">
    <name type="scientific">Phytophthora palmivora</name>
    <dbReference type="NCBI Taxonomy" id="4796"/>
    <lineage>
        <taxon>Eukaryota</taxon>
        <taxon>Sar</taxon>
        <taxon>Stramenopiles</taxon>
        <taxon>Oomycota</taxon>
        <taxon>Peronosporomycetes</taxon>
        <taxon>Peronosporales</taxon>
        <taxon>Peronosporaceae</taxon>
        <taxon>Phytophthora</taxon>
    </lineage>
</organism>
<sequence length="93" mass="10277">MCIAQAYDMLKDCSPATPTEQVEHIDVFDTYERGLIAHVQGLQDSMSQINPYEGKEGDYPVVSATATEPFDEKRGFTPFDLGSEAESIFLLLG</sequence>
<dbReference type="Proteomes" id="UP000237271">
    <property type="component" value="Unassembled WGS sequence"/>
</dbReference>
<dbReference type="AlphaFoldDB" id="A0A2P4YHW1"/>
<evidence type="ECO:0000313" key="2">
    <source>
        <dbReference type="Proteomes" id="UP000237271"/>
    </source>
</evidence>
<dbReference type="EMBL" id="NCKW01002681">
    <property type="protein sequence ID" value="POM77363.1"/>
    <property type="molecule type" value="Genomic_DNA"/>
</dbReference>